<comment type="similarity">
    <text evidence="1">Belongs to the eukaryotic ribosomal protein eL21 family.</text>
</comment>
<evidence type="ECO:0000256" key="4">
    <source>
        <dbReference type="ARBA" id="ARBA00035327"/>
    </source>
</evidence>
<reference evidence="5 6" key="1">
    <citation type="submission" date="2018-10" db="EMBL/GenBank/DDBJ databases">
        <authorList>
            <person name="Ekblom R."/>
            <person name="Jareborg N."/>
        </authorList>
    </citation>
    <scope>NUCLEOTIDE SEQUENCE [LARGE SCALE GENOMIC DNA]</scope>
    <source>
        <tissue evidence="5">Muscle</tissue>
    </source>
</reference>
<feature type="non-terminal residue" evidence="5">
    <location>
        <position position="118"/>
    </location>
</feature>
<evidence type="ECO:0000256" key="3">
    <source>
        <dbReference type="ARBA" id="ARBA00023274"/>
    </source>
</evidence>
<dbReference type="GO" id="GO:0006412">
    <property type="term" value="P:translation"/>
    <property type="evidence" value="ECO:0007669"/>
    <property type="project" value="InterPro"/>
</dbReference>
<organism evidence="5 6">
    <name type="scientific">Gulo gulo</name>
    <name type="common">Wolverine</name>
    <name type="synonym">Gluton</name>
    <dbReference type="NCBI Taxonomy" id="48420"/>
    <lineage>
        <taxon>Eukaryota</taxon>
        <taxon>Metazoa</taxon>
        <taxon>Chordata</taxon>
        <taxon>Craniata</taxon>
        <taxon>Vertebrata</taxon>
        <taxon>Euteleostomi</taxon>
        <taxon>Mammalia</taxon>
        <taxon>Eutheria</taxon>
        <taxon>Laurasiatheria</taxon>
        <taxon>Carnivora</taxon>
        <taxon>Caniformia</taxon>
        <taxon>Musteloidea</taxon>
        <taxon>Mustelidae</taxon>
        <taxon>Guloninae</taxon>
        <taxon>Gulo</taxon>
    </lineage>
</organism>
<keyword evidence="6" id="KW-1185">Reference proteome</keyword>
<dbReference type="Gene3D" id="2.30.30.70">
    <property type="entry name" value="Ribosomal protein L21"/>
    <property type="match status" value="1"/>
</dbReference>
<accession>A0A9X9M1I7</accession>
<evidence type="ECO:0000256" key="1">
    <source>
        <dbReference type="ARBA" id="ARBA00008427"/>
    </source>
</evidence>
<protein>
    <recommendedName>
        <fullName evidence="4">60S ribosomal protein L21</fullName>
    </recommendedName>
</protein>
<dbReference type="Proteomes" id="UP000269945">
    <property type="component" value="Unassembled WGS sequence"/>
</dbReference>
<sequence>MVDIKGMSTVQTGKPPQMLHGKIGRVYNVIQHAVGTAVNKQEQDSCHENSCIEHIKHSKSQNSFLKNVKETDQKKKKAKEKGIWVQLKHQPTPPRKAHFVRTNGQEPELLEPIPYEFM</sequence>
<keyword evidence="3" id="KW-0687">Ribonucleoprotein</keyword>
<dbReference type="PANTHER" id="PTHR20981">
    <property type="entry name" value="60S RIBOSOMAL PROTEIN L21"/>
    <property type="match status" value="1"/>
</dbReference>
<dbReference type="InterPro" id="IPR036948">
    <property type="entry name" value="Ribosomal_eL21_sf"/>
</dbReference>
<dbReference type="GO" id="GO:0005840">
    <property type="term" value="C:ribosome"/>
    <property type="evidence" value="ECO:0007669"/>
    <property type="project" value="UniProtKB-KW"/>
</dbReference>
<dbReference type="GO" id="GO:0003735">
    <property type="term" value="F:structural constituent of ribosome"/>
    <property type="evidence" value="ECO:0007669"/>
    <property type="project" value="InterPro"/>
</dbReference>
<dbReference type="GO" id="GO:0031090">
    <property type="term" value="C:organelle membrane"/>
    <property type="evidence" value="ECO:0007669"/>
    <property type="project" value="UniProtKB-ARBA"/>
</dbReference>
<dbReference type="SUPFAM" id="SSF50104">
    <property type="entry name" value="Translation proteins SH3-like domain"/>
    <property type="match status" value="1"/>
</dbReference>
<dbReference type="Pfam" id="PF01157">
    <property type="entry name" value="Ribosomal_L21e"/>
    <property type="match status" value="1"/>
</dbReference>
<gene>
    <name evidence="5" type="ORF">BN2614_LOCUS2</name>
</gene>
<name>A0A9X9M1I7_GULGU</name>
<dbReference type="InterPro" id="IPR008991">
    <property type="entry name" value="Translation_prot_SH3-like_sf"/>
</dbReference>
<evidence type="ECO:0000313" key="6">
    <source>
        <dbReference type="Proteomes" id="UP000269945"/>
    </source>
</evidence>
<evidence type="ECO:0000313" key="5">
    <source>
        <dbReference type="EMBL" id="VCX15762.1"/>
    </source>
</evidence>
<evidence type="ECO:0000256" key="2">
    <source>
        <dbReference type="ARBA" id="ARBA00022980"/>
    </source>
</evidence>
<keyword evidence="2" id="KW-0689">Ribosomal protein</keyword>
<comment type="caution">
    <text evidence="5">The sequence shown here is derived from an EMBL/GenBank/DDBJ whole genome shotgun (WGS) entry which is preliminary data.</text>
</comment>
<dbReference type="Gene3D" id="6.10.250.3260">
    <property type="match status" value="1"/>
</dbReference>
<dbReference type="AlphaFoldDB" id="A0A9X9M1I7"/>
<dbReference type="GO" id="GO:1990904">
    <property type="term" value="C:ribonucleoprotein complex"/>
    <property type="evidence" value="ECO:0007669"/>
    <property type="project" value="UniProtKB-KW"/>
</dbReference>
<dbReference type="InterPro" id="IPR001147">
    <property type="entry name" value="Ribosomal_eL21"/>
</dbReference>
<dbReference type="FunFam" id="6.10.250.3260:FF:000001">
    <property type="entry name" value="60S ribosomal protein L21"/>
    <property type="match status" value="1"/>
</dbReference>
<dbReference type="EMBL" id="CYRY02035907">
    <property type="protein sequence ID" value="VCX15762.1"/>
    <property type="molecule type" value="Genomic_DNA"/>
</dbReference>
<proteinExistence type="inferred from homology"/>